<keyword evidence="5 10" id="KW-0732">Signal</keyword>
<proteinExistence type="inferred from homology"/>
<dbReference type="InterPro" id="IPR050695">
    <property type="entry name" value="N-acetylmuramoyl_amidase_3"/>
</dbReference>
<dbReference type="GO" id="GO:0030288">
    <property type="term" value="C:outer membrane-bounded periplasmic space"/>
    <property type="evidence" value="ECO:0007669"/>
    <property type="project" value="TreeGrafter"/>
</dbReference>
<keyword evidence="8" id="KW-0961">Cell wall biogenesis/degradation</keyword>
<dbReference type="GO" id="GO:0071555">
    <property type="term" value="P:cell wall organization"/>
    <property type="evidence" value="ECO:0007669"/>
    <property type="project" value="UniProtKB-KW"/>
</dbReference>
<dbReference type="Pfam" id="PF01476">
    <property type="entry name" value="LysM"/>
    <property type="match status" value="1"/>
</dbReference>
<dbReference type="Gene3D" id="3.40.630.40">
    <property type="entry name" value="Zn-dependent exopeptidases"/>
    <property type="match status" value="1"/>
</dbReference>
<keyword evidence="7" id="KW-0378">Hydrolase</keyword>
<dbReference type="GO" id="GO:0009253">
    <property type="term" value="P:peptidoglycan catabolic process"/>
    <property type="evidence" value="ECO:0007669"/>
    <property type="project" value="InterPro"/>
</dbReference>
<dbReference type="OrthoDB" id="9806267at2"/>
<keyword evidence="6" id="KW-0574">Periplasm</keyword>
<sequence>MPAQSDSQGPRWWSVLCVTALLLLTCTAQASDVVGARIWRAPDSTRLVLDLSAPVEHSLLTLSSPDRLVVDIKGGRLKSSSVLAKLDLASSPIKRIRSAVKDKHDLRIVLDLKERVKPRSFLLRADDNLNDRLVIDLYDRATAKVEVKKPSVNGKRDIIIAIDPGHGGEDPGASGPGGIKEKKVVFAIAKQLEAILKQQPGYRPFLTRTGDYYVGLSQRPALARKQRADMFVSIHADAFSSPKPRGASVFALSQRGSTSAMARHLADRENRADLAGGVTLSDKDDVLAGVLLDLSMTANLDASLKVGGKVLRGVGSFAHLHSKRVEQAGFAVLKSADIPSILVETGFISNPAEARKLATRSYQRKMAQAIFKGIDQYFTAHPPSGTLLAAKMSGRSKRYTVVAGDTLSGIAQRYRVSVSSLKRYNNMSSSVVRIGQHLNIPAS</sequence>
<evidence type="ECO:0000256" key="8">
    <source>
        <dbReference type="ARBA" id="ARBA00023316"/>
    </source>
</evidence>
<dbReference type="Pfam" id="PF11741">
    <property type="entry name" value="AMIN"/>
    <property type="match status" value="1"/>
</dbReference>
<comment type="subcellular location">
    <subcellularLocation>
        <location evidence="2">Periplasm</location>
    </subcellularLocation>
</comment>
<keyword evidence="13" id="KW-1185">Reference proteome</keyword>
<evidence type="ECO:0000313" key="13">
    <source>
        <dbReference type="Proteomes" id="UP000275394"/>
    </source>
</evidence>
<name>A0A3N2DGA5_9GAMM</name>
<gene>
    <name evidence="12" type="ORF">EDC56_3499</name>
</gene>
<dbReference type="AlphaFoldDB" id="A0A3N2DGA5"/>
<dbReference type="CDD" id="cd00118">
    <property type="entry name" value="LysM"/>
    <property type="match status" value="1"/>
</dbReference>
<dbReference type="PANTHER" id="PTHR30404:SF0">
    <property type="entry name" value="N-ACETYLMURAMOYL-L-ALANINE AMIDASE AMIC"/>
    <property type="match status" value="1"/>
</dbReference>
<dbReference type="Gene3D" id="3.10.350.10">
    <property type="entry name" value="LysM domain"/>
    <property type="match status" value="1"/>
</dbReference>
<comment type="catalytic activity">
    <reaction evidence="1">
        <text>Hydrolyzes the link between N-acetylmuramoyl residues and L-amino acid residues in certain cell-wall glycopeptides.</text>
        <dbReference type="EC" id="3.5.1.28"/>
    </reaction>
</comment>
<evidence type="ECO:0000256" key="9">
    <source>
        <dbReference type="ARBA" id="ARBA00074581"/>
    </source>
</evidence>
<dbReference type="SMART" id="SM00257">
    <property type="entry name" value="LysM"/>
    <property type="match status" value="1"/>
</dbReference>
<feature type="chain" id="PRO_5017924084" description="N-acetylmuramoyl-L-alanine amidase AmiC" evidence="10">
    <location>
        <begin position="31"/>
        <end position="443"/>
    </location>
</feature>
<evidence type="ECO:0000256" key="3">
    <source>
        <dbReference type="ARBA" id="ARBA00010860"/>
    </source>
</evidence>
<dbReference type="SUPFAM" id="SSF54106">
    <property type="entry name" value="LysM domain"/>
    <property type="match status" value="1"/>
</dbReference>
<comment type="similarity">
    <text evidence="3">Belongs to the N-acetylmuramoyl-L-alanine amidase 3 family.</text>
</comment>
<evidence type="ECO:0000259" key="11">
    <source>
        <dbReference type="PROSITE" id="PS51782"/>
    </source>
</evidence>
<dbReference type="CDD" id="cd02696">
    <property type="entry name" value="MurNAc-LAA"/>
    <property type="match status" value="1"/>
</dbReference>
<evidence type="ECO:0000256" key="10">
    <source>
        <dbReference type="SAM" id="SignalP"/>
    </source>
</evidence>
<dbReference type="PROSITE" id="PS51782">
    <property type="entry name" value="LYSM"/>
    <property type="match status" value="1"/>
</dbReference>
<dbReference type="SMART" id="SM00646">
    <property type="entry name" value="Ami_3"/>
    <property type="match status" value="1"/>
</dbReference>
<dbReference type="EMBL" id="RKHR01000007">
    <property type="protein sequence ID" value="ROR98761.1"/>
    <property type="molecule type" value="Genomic_DNA"/>
</dbReference>
<feature type="signal peptide" evidence="10">
    <location>
        <begin position="1"/>
        <end position="30"/>
    </location>
</feature>
<evidence type="ECO:0000256" key="2">
    <source>
        <dbReference type="ARBA" id="ARBA00004418"/>
    </source>
</evidence>
<evidence type="ECO:0000313" key="12">
    <source>
        <dbReference type="EMBL" id="ROR98761.1"/>
    </source>
</evidence>
<protein>
    <recommendedName>
        <fullName evidence="9">N-acetylmuramoyl-L-alanine amidase AmiC</fullName>
        <ecNumber evidence="4">3.5.1.28</ecNumber>
    </recommendedName>
</protein>
<reference evidence="12 13" key="1">
    <citation type="submission" date="2018-11" db="EMBL/GenBank/DDBJ databases">
        <title>Genomic Encyclopedia of Type Strains, Phase IV (KMG-IV): sequencing the most valuable type-strain genomes for metagenomic binning, comparative biology and taxonomic classification.</title>
        <authorList>
            <person name="Goeker M."/>
        </authorList>
    </citation>
    <scope>NUCLEOTIDE SEQUENCE [LARGE SCALE GENOMIC DNA]</scope>
    <source>
        <strain evidence="12 13">DSM 100316</strain>
    </source>
</reference>
<evidence type="ECO:0000256" key="4">
    <source>
        <dbReference type="ARBA" id="ARBA00011901"/>
    </source>
</evidence>
<dbReference type="InterPro" id="IPR021731">
    <property type="entry name" value="AMIN_dom"/>
</dbReference>
<dbReference type="SUPFAM" id="SSF53187">
    <property type="entry name" value="Zn-dependent exopeptidases"/>
    <property type="match status" value="1"/>
</dbReference>
<comment type="caution">
    <text evidence="12">The sequence shown here is derived from an EMBL/GenBank/DDBJ whole genome shotgun (WGS) entry which is preliminary data.</text>
</comment>
<dbReference type="GO" id="GO:0008745">
    <property type="term" value="F:N-acetylmuramoyl-L-alanine amidase activity"/>
    <property type="evidence" value="ECO:0007669"/>
    <property type="project" value="UniProtKB-EC"/>
</dbReference>
<dbReference type="Proteomes" id="UP000275394">
    <property type="component" value="Unassembled WGS sequence"/>
</dbReference>
<dbReference type="FunFam" id="3.40.630.40:FF:000001">
    <property type="entry name" value="N-acetylmuramoyl-L-alanine amidase"/>
    <property type="match status" value="1"/>
</dbReference>
<evidence type="ECO:0000256" key="7">
    <source>
        <dbReference type="ARBA" id="ARBA00022801"/>
    </source>
</evidence>
<dbReference type="EC" id="3.5.1.28" evidence="4"/>
<dbReference type="InterPro" id="IPR002508">
    <property type="entry name" value="MurNAc-LAA_cat"/>
</dbReference>
<dbReference type="PANTHER" id="PTHR30404">
    <property type="entry name" value="N-ACETYLMURAMOYL-L-ALANINE AMIDASE"/>
    <property type="match status" value="1"/>
</dbReference>
<dbReference type="Gene3D" id="2.60.40.3500">
    <property type="match status" value="1"/>
</dbReference>
<evidence type="ECO:0000256" key="5">
    <source>
        <dbReference type="ARBA" id="ARBA00022729"/>
    </source>
</evidence>
<dbReference type="RefSeq" id="WP_123713812.1">
    <property type="nucleotide sequence ID" value="NZ_RKHR01000007.1"/>
</dbReference>
<dbReference type="InterPro" id="IPR036779">
    <property type="entry name" value="LysM_dom_sf"/>
</dbReference>
<accession>A0A3N2DGA5</accession>
<organism evidence="12 13">
    <name type="scientific">Sinobacterium caligoides</name>
    <dbReference type="NCBI Taxonomy" id="933926"/>
    <lineage>
        <taxon>Bacteria</taxon>
        <taxon>Pseudomonadati</taxon>
        <taxon>Pseudomonadota</taxon>
        <taxon>Gammaproteobacteria</taxon>
        <taxon>Cellvibrionales</taxon>
        <taxon>Spongiibacteraceae</taxon>
        <taxon>Sinobacterium</taxon>
    </lineage>
</organism>
<evidence type="ECO:0000256" key="1">
    <source>
        <dbReference type="ARBA" id="ARBA00001561"/>
    </source>
</evidence>
<feature type="domain" description="LysM" evidence="11">
    <location>
        <begin position="397"/>
        <end position="440"/>
    </location>
</feature>
<evidence type="ECO:0000256" key="6">
    <source>
        <dbReference type="ARBA" id="ARBA00022764"/>
    </source>
</evidence>
<dbReference type="Pfam" id="PF01520">
    <property type="entry name" value="Amidase_3"/>
    <property type="match status" value="1"/>
</dbReference>
<dbReference type="InterPro" id="IPR018392">
    <property type="entry name" value="LysM"/>
</dbReference>